<protein>
    <recommendedName>
        <fullName evidence="3">RNA-directed DNA polymerase from mobile element jockey-like</fullName>
    </recommendedName>
</protein>
<evidence type="ECO:0000313" key="2">
    <source>
        <dbReference type="Proteomes" id="UP000276133"/>
    </source>
</evidence>
<dbReference type="AlphaFoldDB" id="A0A3M7QP73"/>
<dbReference type="EMBL" id="REGN01005497">
    <property type="protein sequence ID" value="RNA13142.1"/>
    <property type="molecule type" value="Genomic_DNA"/>
</dbReference>
<evidence type="ECO:0008006" key="3">
    <source>
        <dbReference type="Google" id="ProtNLM"/>
    </source>
</evidence>
<sequence length="247" mass="28927">MSIENKIYNYLLTKLLLFLACANSLTKITDFLPILLDEYNNDLHIIKLLIRFRKINNYASLGKKKQKLQSTSKIFLVKEHSKTPFFASVFHTTKRRAITKFFFPLFLLSILRNFKDAVKNGYPLTENGLKPSWQEIERSNSRKGLQKALNSVAIFGEQFEVEFNPDKTVFIIFNQREIRTAVERMADIWQEKLSDGEKKTETLSINRINIKLIERFENNILRAIYNIPKRLHLQGSNVCKSNFLKDC</sequence>
<name>A0A3M7QP73_BRAPC</name>
<reference evidence="1 2" key="1">
    <citation type="journal article" date="2018" name="Sci. Rep.">
        <title>Genomic signatures of local adaptation to the degree of environmental predictability in rotifers.</title>
        <authorList>
            <person name="Franch-Gras L."/>
            <person name="Hahn C."/>
            <person name="Garcia-Roger E.M."/>
            <person name="Carmona M.J."/>
            <person name="Serra M."/>
            <person name="Gomez A."/>
        </authorList>
    </citation>
    <scope>NUCLEOTIDE SEQUENCE [LARGE SCALE GENOMIC DNA]</scope>
    <source>
        <strain evidence="1">HYR1</strain>
    </source>
</reference>
<comment type="caution">
    <text evidence="1">The sequence shown here is derived from an EMBL/GenBank/DDBJ whole genome shotgun (WGS) entry which is preliminary data.</text>
</comment>
<accession>A0A3M7QP73</accession>
<dbReference type="Proteomes" id="UP000276133">
    <property type="component" value="Unassembled WGS sequence"/>
</dbReference>
<evidence type="ECO:0000313" key="1">
    <source>
        <dbReference type="EMBL" id="RNA13142.1"/>
    </source>
</evidence>
<organism evidence="1 2">
    <name type="scientific">Brachionus plicatilis</name>
    <name type="common">Marine rotifer</name>
    <name type="synonym">Brachionus muelleri</name>
    <dbReference type="NCBI Taxonomy" id="10195"/>
    <lineage>
        <taxon>Eukaryota</taxon>
        <taxon>Metazoa</taxon>
        <taxon>Spiralia</taxon>
        <taxon>Gnathifera</taxon>
        <taxon>Rotifera</taxon>
        <taxon>Eurotatoria</taxon>
        <taxon>Monogononta</taxon>
        <taxon>Pseudotrocha</taxon>
        <taxon>Ploima</taxon>
        <taxon>Brachionidae</taxon>
        <taxon>Brachionus</taxon>
    </lineage>
</organism>
<gene>
    <name evidence="1" type="ORF">BpHYR1_019850</name>
</gene>
<proteinExistence type="predicted"/>
<keyword evidence="2" id="KW-1185">Reference proteome</keyword>